<evidence type="ECO:0000256" key="1">
    <source>
        <dbReference type="ARBA" id="ARBA00000073"/>
    </source>
</evidence>
<dbReference type="STRING" id="536227.Ccar_25460"/>
<reference evidence="9 10" key="1">
    <citation type="submission" date="2009-06" db="EMBL/GenBank/DDBJ databases">
        <title>The draft genome of Clostridium carboxidivorans P7.</title>
        <authorList>
            <consortium name="US DOE Joint Genome Institute (JGI-PGF)"/>
            <person name="Lucas S."/>
            <person name="Copeland A."/>
            <person name="Lapidus A."/>
            <person name="Glavina del Rio T."/>
            <person name="Tice H."/>
            <person name="Bruce D."/>
            <person name="Goodwin L."/>
            <person name="Pitluck S."/>
            <person name="Larimer F."/>
            <person name="Land M.L."/>
            <person name="Hauser L."/>
            <person name="Hemme C.L."/>
        </authorList>
    </citation>
    <scope>NUCLEOTIDE SEQUENCE [LARGE SCALE GENOMIC DNA]</scope>
    <source>
        <strain evidence="9 10">P7</strain>
    </source>
</reference>
<evidence type="ECO:0000259" key="8">
    <source>
        <dbReference type="SMART" id="SM00363"/>
    </source>
</evidence>
<comment type="similarity">
    <text evidence="2 7">Belongs to the pseudouridine synthase RluA family.</text>
</comment>
<evidence type="ECO:0000256" key="2">
    <source>
        <dbReference type="ARBA" id="ARBA00010876"/>
    </source>
</evidence>
<dbReference type="KEGG" id="cck:Ccar_25460"/>
<dbReference type="Proteomes" id="UP000004198">
    <property type="component" value="Unassembled WGS sequence"/>
</dbReference>
<evidence type="ECO:0000256" key="4">
    <source>
        <dbReference type="ARBA" id="ARBA00023235"/>
    </source>
</evidence>
<dbReference type="PROSITE" id="PS50889">
    <property type="entry name" value="S4"/>
    <property type="match status" value="1"/>
</dbReference>
<name>C6Q1P3_9CLOT</name>
<dbReference type="GO" id="GO:0120159">
    <property type="term" value="F:rRNA pseudouridine synthase activity"/>
    <property type="evidence" value="ECO:0007669"/>
    <property type="project" value="UniProtKB-ARBA"/>
</dbReference>
<dbReference type="RefSeq" id="WP_007063845.1">
    <property type="nucleotide sequence ID" value="NZ_ACVI01000145.1"/>
</dbReference>
<dbReference type="GO" id="GO:0003723">
    <property type="term" value="F:RNA binding"/>
    <property type="evidence" value="ECO:0007669"/>
    <property type="project" value="UniProtKB-KW"/>
</dbReference>
<dbReference type="Gene3D" id="3.10.290.10">
    <property type="entry name" value="RNA-binding S4 domain"/>
    <property type="match status" value="1"/>
</dbReference>
<dbReference type="NCBIfam" id="TIGR00005">
    <property type="entry name" value="rluA_subfam"/>
    <property type="match status" value="1"/>
</dbReference>
<gene>
    <name evidence="9" type="ORF">CcarbDRAFT_4961</name>
</gene>
<sequence length="305" mass="34490">METREFIIDENSVNTRLDLFLSERMEDKSRSYIQGLIEKSQVKVNGILKKSNYKLKIKDKILITIPDPVGLDIEPEDIPLDIVYEDSDVIVVNKPQGMVVHPASGVYTGTLVNALLNHCSDLSGINGVTRPGIVHRIDKDTSGILVVAKNDKSHNKLAEQLKDHSMTRAYTALVEGILKEDEGTIDKPLGRHPVERIKISVIKDGKRAVTHYRVLERFKSNTLVECVLETGRTHQIRVHMAYIGHPLVGDPVYGYKKQKFNLNGQMLHAKKLGFIHPSTNEYIEFTSDLPDYFKKVLNVLKNELK</sequence>
<dbReference type="EMBL" id="ACVI01000145">
    <property type="protein sequence ID" value="EET84585.1"/>
    <property type="molecule type" value="Genomic_DNA"/>
</dbReference>
<comment type="caution">
    <text evidence="9">The sequence shown here is derived from an EMBL/GenBank/DDBJ whole genome shotgun (WGS) entry which is preliminary data.</text>
</comment>
<dbReference type="PANTHER" id="PTHR21600:SF44">
    <property type="entry name" value="RIBOSOMAL LARGE SUBUNIT PSEUDOURIDINE SYNTHASE D"/>
    <property type="match status" value="1"/>
</dbReference>
<keyword evidence="9" id="KW-0326">Glycosidase</keyword>
<evidence type="ECO:0000256" key="3">
    <source>
        <dbReference type="ARBA" id="ARBA00022884"/>
    </source>
</evidence>
<protein>
    <recommendedName>
        <fullName evidence="7">Pseudouridine synthase</fullName>
        <ecNumber evidence="7">5.4.99.-</ecNumber>
    </recommendedName>
</protein>
<dbReference type="PATRIC" id="fig|536227.13.peg.5264"/>
<keyword evidence="9" id="KW-0378">Hydrolase</keyword>
<dbReference type="eggNOG" id="COG0564">
    <property type="taxonomic scope" value="Bacteria"/>
</dbReference>
<dbReference type="InterPro" id="IPR006145">
    <property type="entry name" value="PsdUridine_synth_RsuA/RluA"/>
</dbReference>
<feature type="domain" description="RNA-binding S4" evidence="8">
    <location>
        <begin position="15"/>
        <end position="79"/>
    </location>
</feature>
<feature type="active site" evidence="5">
    <location>
        <position position="138"/>
    </location>
</feature>
<keyword evidence="4 7" id="KW-0413">Isomerase</keyword>
<dbReference type="CDD" id="cd00165">
    <property type="entry name" value="S4"/>
    <property type="match status" value="1"/>
</dbReference>
<evidence type="ECO:0000256" key="6">
    <source>
        <dbReference type="PROSITE-ProRule" id="PRU00182"/>
    </source>
</evidence>
<keyword evidence="10" id="KW-1185">Reference proteome</keyword>
<accession>C6Q1P3</accession>
<dbReference type="SUPFAM" id="SSF55174">
    <property type="entry name" value="Alpha-L RNA-binding motif"/>
    <property type="match status" value="1"/>
</dbReference>
<dbReference type="EC" id="5.4.99.-" evidence="7"/>
<organism evidence="9 10">
    <name type="scientific">Clostridium carboxidivorans P7</name>
    <dbReference type="NCBI Taxonomy" id="536227"/>
    <lineage>
        <taxon>Bacteria</taxon>
        <taxon>Bacillati</taxon>
        <taxon>Bacillota</taxon>
        <taxon>Clostridia</taxon>
        <taxon>Eubacteriales</taxon>
        <taxon>Clostridiaceae</taxon>
        <taxon>Clostridium</taxon>
    </lineage>
</organism>
<comment type="catalytic activity">
    <reaction evidence="1 7">
        <text>a uridine in RNA = a pseudouridine in RNA</text>
        <dbReference type="Rhea" id="RHEA:48348"/>
        <dbReference type="Rhea" id="RHEA-COMP:12068"/>
        <dbReference type="Rhea" id="RHEA-COMP:12069"/>
        <dbReference type="ChEBI" id="CHEBI:65314"/>
        <dbReference type="ChEBI" id="CHEBI:65315"/>
    </reaction>
</comment>
<dbReference type="SMART" id="SM00363">
    <property type="entry name" value="S4"/>
    <property type="match status" value="1"/>
</dbReference>
<dbReference type="PANTHER" id="PTHR21600">
    <property type="entry name" value="MITOCHONDRIAL RNA PSEUDOURIDINE SYNTHASE"/>
    <property type="match status" value="1"/>
</dbReference>
<dbReference type="FunFam" id="3.30.2350.10:FF:000006">
    <property type="entry name" value="Pseudouridine synthase"/>
    <property type="match status" value="1"/>
</dbReference>
<comment type="function">
    <text evidence="7">Responsible for synthesis of pseudouridine from uracil.</text>
</comment>
<dbReference type="PROSITE" id="PS01129">
    <property type="entry name" value="PSI_RLU"/>
    <property type="match status" value="1"/>
</dbReference>
<dbReference type="CDD" id="cd02869">
    <property type="entry name" value="PseudoU_synth_RluA_like"/>
    <property type="match status" value="1"/>
</dbReference>
<dbReference type="InterPro" id="IPR002942">
    <property type="entry name" value="S4_RNA-bd"/>
</dbReference>
<dbReference type="Gene3D" id="3.30.2350.10">
    <property type="entry name" value="Pseudouridine synthase"/>
    <property type="match status" value="1"/>
</dbReference>
<dbReference type="Pfam" id="PF01479">
    <property type="entry name" value="S4"/>
    <property type="match status" value="1"/>
</dbReference>
<evidence type="ECO:0000256" key="5">
    <source>
        <dbReference type="PIRSR" id="PIRSR606225-1"/>
    </source>
</evidence>
<dbReference type="Pfam" id="PF00849">
    <property type="entry name" value="PseudoU_synth_2"/>
    <property type="match status" value="1"/>
</dbReference>
<dbReference type="AlphaFoldDB" id="C6Q1P3"/>
<evidence type="ECO:0000313" key="10">
    <source>
        <dbReference type="Proteomes" id="UP000004198"/>
    </source>
</evidence>
<dbReference type="InterPro" id="IPR020103">
    <property type="entry name" value="PsdUridine_synth_cat_dom_sf"/>
</dbReference>
<dbReference type="GO" id="GO:0016798">
    <property type="term" value="F:hydrolase activity, acting on glycosyl bonds"/>
    <property type="evidence" value="ECO:0007669"/>
    <property type="project" value="UniProtKB-KW"/>
</dbReference>
<dbReference type="InterPro" id="IPR006225">
    <property type="entry name" value="PsdUridine_synth_RluC/D"/>
</dbReference>
<dbReference type="SUPFAM" id="SSF55120">
    <property type="entry name" value="Pseudouridine synthase"/>
    <property type="match status" value="1"/>
</dbReference>
<keyword evidence="3 6" id="KW-0694">RNA-binding</keyword>
<dbReference type="OrthoDB" id="9807829at2"/>
<dbReference type="InterPro" id="IPR036986">
    <property type="entry name" value="S4_RNA-bd_sf"/>
</dbReference>
<evidence type="ECO:0000313" key="9">
    <source>
        <dbReference type="EMBL" id="EET84585.1"/>
    </source>
</evidence>
<dbReference type="GO" id="GO:0000455">
    <property type="term" value="P:enzyme-directed rRNA pseudouridine synthesis"/>
    <property type="evidence" value="ECO:0007669"/>
    <property type="project" value="UniProtKB-ARBA"/>
</dbReference>
<proteinExistence type="inferred from homology"/>
<evidence type="ECO:0000256" key="7">
    <source>
        <dbReference type="RuleBase" id="RU362028"/>
    </source>
</evidence>
<dbReference type="InterPro" id="IPR050188">
    <property type="entry name" value="RluA_PseudoU_synthase"/>
</dbReference>
<dbReference type="InterPro" id="IPR006224">
    <property type="entry name" value="PsdUridine_synth_RluA-like_CS"/>
</dbReference>